<evidence type="ECO:0000313" key="3">
    <source>
        <dbReference type="Proteomes" id="UP000234384"/>
    </source>
</evidence>
<accession>A0A2I1K0A4</accession>
<dbReference type="AlphaFoldDB" id="A0A2I1K0A4"/>
<dbReference type="OrthoDB" id="8773442at2"/>
<dbReference type="Pfam" id="PF00535">
    <property type="entry name" value="Glycos_transf_2"/>
    <property type="match status" value="1"/>
</dbReference>
<dbReference type="PANTHER" id="PTHR22916:SF3">
    <property type="entry name" value="UDP-GLCNAC:BETAGAL BETA-1,3-N-ACETYLGLUCOSAMINYLTRANSFERASE-LIKE PROTEIN 1"/>
    <property type="match status" value="1"/>
</dbReference>
<dbReference type="PANTHER" id="PTHR22916">
    <property type="entry name" value="GLYCOSYLTRANSFERASE"/>
    <property type="match status" value="1"/>
</dbReference>
<dbReference type="EMBL" id="PKHE01000009">
    <property type="protein sequence ID" value="PKY89096.1"/>
    <property type="molecule type" value="Genomic_DNA"/>
</dbReference>
<evidence type="ECO:0000313" key="2">
    <source>
        <dbReference type="EMBL" id="PKY89096.1"/>
    </source>
</evidence>
<protein>
    <submittedName>
        <fullName evidence="2">Glycosyl transferase</fullName>
    </submittedName>
</protein>
<sequence length="253" mass="29215">MDYTSGLISIITPVYNSAGLIQPTIDSIQQQTYPQWELILVNDASQDDSLAICQTYAEADERIKVIDLPVNQGAAVARNTGLEQAQGEYIAFVDSDDVWAPEKLERQIKFMQEHHYGFTYTGLARMNLSGEIIQDSVPIPLKTSYRQLLKNTAIACSTVMINRQIVGDFRMPNLRRGQDTATWLMLMRERNIKAYGLDEVLNYYRQVPGSISSNRWTALKRTWHLYRNVEKLPLFQAIYYFIWYGFNAVRRRL</sequence>
<evidence type="ECO:0000259" key="1">
    <source>
        <dbReference type="Pfam" id="PF00535"/>
    </source>
</evidence>
<comment type="caution">
    <text evidence="2">The sequence shown here is derived from an EMBL/GenBank/DDBJ whole genome shotgun (WGS) entry which is preliminary data.</text>
</comment>
<organism evidence="2 3">
    <name type="scientific">Falseniella ignava</name>
    <dbReference type="NCBI Taxonomy" id="137730"/>
    <lineage>
        <taxon>Bacteria</taxon>
        <taxon>Bacillati</taxon>
        <taxon>Bacillota</taxon>
        <taxon>Bacilli</taxon>
        <taxon>Lactobacillales</taxon>
        <taxon>Aerococcaceae</taxon>
        <taxon>Falseniella</taxon>
    </lineage>
</organism>
<dbReference type="Gene3D" id="3.90.550.10">
    <property type="entry name" value="Spore Coat Polysaccharide Biosynthesis Protein SpsA, Chain A"/>
    <property type="match status" value="1"/>
</dbReference>
<keyword evidence="2" id="KW-0808">Transferase</keyword>
<dbReference type="GO" id="GO:0016758">
    <property type="term" value="F:hexosyltransferase activity"/>
    <property type="evidence" value="ECO:0007669"/>
    <property type="project" value="UniProtKB-ARBA"/>
</dbReference>
<feature type="domain" description="Glycosyltransferase 2-like" evidence="1">
    <location>
        <begin position="9"/>
        <end position="161"/>
    </location>
</feature>
<dbReference type="CDD" id="cd00761">
    <property type="entry name" value="Glyco_tranf_GTA_type"/>
    <property type="match status" value="1"/>
</dbReference>
<gene>
    <name evidence="2" type="ORF">CYJ57_04450</name>
</gene>
<dbReference type="RefSeq" id="WP_101954238.1">
    <property type="nucleotide sequence ID" value="NZ_PKHE01000009.1"/>
</dbReference>
<dbReference type="InterPro" id="IPR001173">
    <property type="entry name" value="Glyco_trans_2-like"/>
</dbReference>
<dbReference type="SUPFAM" id="SSF53448">
    <property type="entry name" value="Nucleotide-diphospho-sugar transferases"/>
    <property type="match status" value="1"/>
</dbReference>
<proteinExistence type="predicted"/>
<dbReference type="InterPro" id="IPR029044">
    <property type="entry name" value="Nucleotide-diphossugar_trans"/>
</dbReference>
<name>A0A2I1K0A4_9LACT</name>
<dbReference type="Proteomes" id="UP000234384">
    <property type="component" value="Unassembled WGS sequence"/>
</dbReference>
<reference evidence="2 3" key="1">
    <citation type="submission" date="2017-12" db="EMBL/GenBank/DDBJ databases">
        <title>Phylogenetic diversity of female urinary microbiome.</title>
        <authorList>
            <person name="Thomas-White K."/>
            <person name="Wolfe A.J."/>
        </authorList>
    </citation>
    <scope>NUCLEOTIDE SEQUENCE [LARGE SCALE GENOMIC DNA]</scope>
    <source>
        <strain evidence="2 3">UMB0898</strain>
    </source>
</reference>